<dbReference type="EMBL" id="ANOH01000171">
    <property type="protein sequence ID" value="EMI56077.1"/>
    <property type="molecule type" value="Genomic_DNA"/>
</dbReference>
<keyword evidence="2" id="KW-1185">Reference proteome</keyword>
<protein>
    <submittedName>
        <fullName evidence="1">Uncharacterized protein</fullName>
    </submittedName>
</protein>
<dbReference type="Proteomes" id="UP000011885">
    <property type="component" value="Unassembled WGS sequence"/>
</dbReference>
<dbReference type="PATRIC" id="fig|1263870.3.peg.2647"/>
<reference evidence="1 2" key="1">
    <citation type="journal article" date="2013" name="Mar. Genomics">
        <title>Expression of sulfatases in Rhodopirellula baltica and the diversity of sulfatases in the genus Rhodopirellula.</title>
        <authorList>
            <person name="Wegner C.E."/>
            <person name="Richter-Heitmann T."/>
            <person name="Klindworth A."/>
            <person name="Klockow C."/>
            <person name="Richter M."/>
            <person name="Achstetter T."/>
            <person name="Glockner F.O."/>
            <person name="Harder J."/>
        </authorList>
    </citation>
    <scope>NUCLEOTIDE SEQUENCE [LARGE SCALE GENOMIC DNA]</scope>
    <source>
        <strain evidence="1 2">SM41</strain>
    </source>
</reference>
<gene>
    <name evidence="1" type="ORF">RSSM_02490</name>
</gene>
<comment type="caution">
    <text evidence="1">The sequence shown here is derived from an EMBL/GenBank/DDBJ whole genome shotgun (WGS) entry which is preliminary data.</text>
</comment>
<evidence type="ECO:0000313" key="1">
    <source>
        <dbReference type="EMBL" id="EMI56077.1"/>
    </source>
</evidence>
<proteinExistence type="predicted"/>
<sequence length="44" mass="4880">MVELVEVLEQFLSLGLATWFVSIPGQRVASEFVDERVRVIDGSG</sequence>
<name>M5U3P7_9BACT</name>
<dbReference type="AlphaFoldDB" id="M5U3P7"/>
<organism evidence="1 2">
    <name type="scientific">Rhodopirellula sallentina SM41</name>
    <dbReference type="NCBI Taxonomy" id="1263870"/>
    <lineage>
        <taxon>Bacteria</taxon>
        <taxon>Pseudomonadati</taxon>
        <taxon>Planctomycetota</taxon>
        <taxon>Planctomycetia</taxon>
        <taxon>Pirellulales</taxon>
        <taxon>Pirellulaceae</taxon>
        <taxon>Rhodopirellula</taxon>
    </lineage>
</organism>
<evidence type="ECO:0000313" key="2">
    <source>
        <dbReference type="Proteomes" id="UP000011885"/>
    </source>
</evidence>
<accession>M5U3P7</accession>